<dbReference type="RefSeq" id="WP_068709548.1">
    <property type="nucleotide sequence ID" value="NZ_BAAAXQ010000074.1"/>
</dbReference>
<dbReference type="Gene3D" id="1.10.10.10">
    <property type="entry name" value="Winged helix-like DNA-binding domain superfamily/Winged helix DNA-binding domain"/>
    <property type="match status" value="1"/>
</dbReference>
<dbReference type="PANTHER" id="PTHR30346">
    <property type="entry name" value="TRANSCRIPTIONAL DUAL REGULATOR HCAR-RELATED"/>
    <property type="match status" value="1"/>
</dbReference>
<dbReference type="PROSITE" id="PS50931">
    <property type="entry name" value="HTH_LYSR"/>
    <property type="match status" value="1"/>
</dbReference>
<comment type="caution">
    <text evidence="6">The sequence shown here is derived from an EMBL/GenBank/DDBJ whole genome shotgun (WGS) entry which is preliminary data.</text>
</comment>
<dbReference type="InterPro" id="IPR005119">
    <property type="entry name" value="LysR_subst-bd"/>
</dbReference>
<keyword evidence="2" id="KW-0805">Transcription regulation</keyword>
<reference evidence="6 7" key="1">
    <citation type="journal article" date="2019" name="Int. J. Syst. Evol. Microbiol.">
        <title>The Global Catalogue of Microorganisms (GCM) 10K type strain sequencing project: providing services to taxonomists for standard genome sequencing and annotation.</title>
        <authorList>
            <consortium name="The Broad Institute Genomics Platform"/>
            <consortium name="The Broad Institute Genome Sequencing Center for Infectious Disease"/>
            <person name="Wu L."/>
            <person name="Ma J."/>
        </authorList>
    </citation>
    <scope>NUCLEOTIDE SEQUENCE [LARGE SCALE GENOMIC DNA]</scope>
    <source>
        <strain evidence="6 7">JCM 8736</strain>
    </source>
</reference>
<dbReference type="InterPro" id="IPR036390">
    <property type="entry name" value="WH_DNA-bd_sf"/>
</dbReference>
<evidence type="ECO:0000256" key="4">
    <source>
        <dbReference type="ARBA" id="ARBA00023163"/>
    </source>
</evidence>
<evidence type="ECO:0000313" key="7">
    <source>
        <dbReference type="Proteomes" id="UP001501577"/>
    </source>
</evidence>
<accession>A0ABN3YBQ8</accession>
<proteinExistence type="inferred from homology"/>
<protein>
    <submittedName>
        <fullName evidence="6">LysR family transcriptional regulator</fullName>
    </submittedName>
</protein>
<evidence type="ECO:0000313" key="6">
    <source>
        <dbReference type="EMBL" id="GAA3025060.1"/>
    </source>
</evidence>
<keyword evidence="4" id="KW-0804">Transcription</keyword>
<evidence type="ECO:0000256" key="1">
    <source>
        <dbReference type="ARBA" id="ARBA00009437"/>
    </source>
</evidence>
<dbReference type="SUPFAM" id="SSF46785">
    <property type="entry name" value="Winged helix' DNA-binding domain"/>
    <property type="match status" value="1"/>
</dbReference>
<dbReference type="CDD" id="cd05466">
    <property type="entry name" value="PBP2_LTTR_substrate"/>
    <property type="match status" value="1"/>
</dbReference>
<organism evidence="6 7">
    <name type="scientific">Tetragenococcus solitarius</name>
    <dbReference type="NCBI Taxonomy" id="71453"/>
    <lineage>
        <taxon>Bacteria</taxon>
        <taxon>Bacillati</taxon>
        <taxon>Bacillota</taxon>
        <taxon>Bacilli</taxon>
        <taxon>Lactobacillales</taxon>
        <taxon>Enterococcaceae</taxon>
        <taxon>Tetragenococcus</taxon>
    </lineage>
</organism>
<dbReference type="InterPro" id="IPR000847">
    <property type="entry name" value="LysR_HTH_N"/>
</dbReference>
<dbReference type="SUPFAM" id="SSF53850">
    <property type="entry name" value="Periplasmic binding protein-like II"/>
    <property type="match status" value="1"/>
</dbReference>
<dbReference type="Proteomes" id="UP001501577">
    <property type="component" value="Unassembled WGS sequence"/>
</dbReference>
<dbReference type="Pfam" id="PF00126">
    <property type="entry name" value="HTH_1"/>
    <property type="match status" value="1"/>
</dbReference>
<gene>
    <name evidence="6" type="ORF">GCM10019998_21970</name>
</gene>
<dbReference type="Gene3D" id="3.40.190.290">
    <property type="match status" value="1"/>
</dbReference>
<comment type="similarity">
    <text evidence="1">Belongs to the LysR transcriptional regulatory family.</text>
</comment>
<feature type="domain" description="HTH lysR-type" evidence="5">
    <location>
        <begin position="1"/>
        <end position="58"/>
    </location>
</feature>
<name>A0ABN3YBQ8_9ENTE</name>
<evidence type="ECO:0000256" key="3">
    <source>
        <dbReference type="ARBA" id="ARBA00023125"/>
    </source>
</evidence>
<evidence type="ECO:0000256" key="2">
    <source>
        <dbReference type="ARBA" id="ARBA00023015"/>
    </source>
</evidence>
<sequence length="297" mass="34615">MDLAKFKVFLDLTETKNYSKTAERLYTTQGNISKQIIALEKELDTSLFIRSHRQIELTEEAKLILPYAKTIVSQQQTLLQTLQDYQQKKAATLRILTIPTMANYWAFNQVTIFMKQHPEFDIQLKEGEGNELIPFLDTGENHLIFLRTFQKEKQHFDTLFTEKDHFVAVLSKKHPLARYSELDLAQLQQEKFLMLSKETKTYQPVIELCRQVGFTPNISFETSRIELLLSMVASELGITIVMEKTIDNRWKNDLAIIPITPNKTSYLAFVRSKEKGNLVADTFWQFLQDRLSHSDLE</sequence>
<keyword evidence="3" id="KW-0238">DNA-binding</keyword>
<dbReference type="EMBL" id="BAAAXQ010000074">
    <property type="protein sequence ID" value="GAA3025060.1"/>
    <property type="molecule type" value="Genomic_DNA"/>
</dbReference>
<dbReference type="Pfam" id="PF03466">
    <property type="entry name" value="LysR_substrate"/>
    <property type="match status" value="1"/>
</dbReference>
<evidence type="ECO:0000259" key="5">
    <source>
        <dbReference type="PROSITE" id="PS50931"/>
    </source>
</evidence>
<keyword evidence="7" id="KW-1185">Reference proteome</keyword>
<dbReference type="InterPro" id="IPR036388">
    <property type="entry name" value="WH-like_DNA-bd_sf"/>
</dbReference>
<dbReference type="PANTHER" id="PTHR30346:SF0">
    <property type="entry name" value="HCA OPERON TRANSCRIPTIONAL ACTIVATOR HCAR"/>
    <property type="match status" value="1"/>
</dbReference>